<dbReference type="GO" id="GO:0015920">
    <property type="term" value="P:lipopolysaccharide transport"/>
    <property type="evidence" value="ECO:0007669"/>
    <property type="project" value="TreeGrafter"/>
</dbReference>
<feature type="transmembrane region" description="Helical" evidence="10">
    <location>
        <begin position="154"/>
        <end position="182"/>
    </location>
</feature>
<dbReference type="STRING" id="156980.SAMN04489745_1475"/>
<feature type="domain" description="ABC transmembrane type-2" evidence="11">
    <location>
        <begin position="44"/>
        <end position="279"/>
    </location>
</feature>
<dbReference type="OrthoDB" id="9789409at2"/>
<dbReference type="PANTHER" id="PTHR30413">
    <property type="entry name" value="INNER MEMBRANE TRANSPORT PERMEASE"/>
    <property type="match status" value="1"/>
</dbReference>
<dbReference type="InterPro" id="IPR047817">
    <property type="entry name" value="ABC2_TM_bact-type"/>
</dbReference>
<reference evidence="12 13" key="1">
    <citation type="submission" date="2016-10" db="EMBL/GenBank/DDBJ databases">
        <authorList>
            <person name="de Groot N.N."/>
        </authorList>
    </citation>
    <scope>NUCLEOTIDE SEQUENCE [LARGE SCALE GENOMIC DNA]</scope>
    <source>
        <strain evidence="12 13">DSM 10495</strain>
    </source>
</reference>
<dbReference type="InterPro" id="IPR000412">
    <property type="entry name" value="ABC_2_transport"/>
</dbReference>
<feature type="transmembrane region" description="Helical" evidence="10">
    <location>
        <begin position="218"/>
        <end position="237"/>
    </location>
</feature>
<dbReference type="InterPro" id="IPR013525">
    <property type="entry name" value="ABC2_TM"/>
</dbReference>
<evidence type="ECO:0000256" key="10">
    <source>
        <dbReference type="RuleBase" id="RU361157"/>
    </source>
</evidence>
<dbReference type="GO" id="GO:0046677">
    <property type="term" value="P:response to antibiotic"/>
    <property type="evidence" value="ECO:0007669"/>
    <property type="project" value="UniProtKB-KW"/>
</dbReference>
<keyword evidence="7 10" id="KW-1133">Transmembrane helix</keyword>
<evidence type="ECO:0000256" key="2">
    <source>
        <dbReference type="ARBA" id="ARBA00007783"/>
    </source>
</evidence>
<dbReference type="PRINTS" id="PR00164">
    <property type="entry name" value="ABC2TRNSPORT"/>
</dbReference>
<evidence type="ECO:0000256" key="3">
    <source>
        <dbReference type="ARBA" id="ARBA00022448"/>
    </source>
</evidence>
<evidence type="ECO:0000256" key="8">
    <source>
        <dbReference type="ARBA" id="ARBA00023136"/>
    </source>
</evidence>
<dbReference type="PROSITE" id="PS51012">
    <property type="entry name" value="ABC_TM2"/>
    <property type="match status" value="1"/>
</dbReference>
<keyword evidence="3 10" id="KW-0813">Transport</keyword>
<evidence type="ECO:0000313" key="13">
    <source>
        <dbReference type="Proteomes" id="UP000182652"/>
    </source>
</evidence>
<dbReference type="RefSeq" id="WP_066211074.1">
    <property type="nucleotide sequence ID" value="NZ_FNSN01000003.1"/>
</dbReference>
<evidence type="ECO:0000256" key="7">
    <source>
        <dbReference type="ARBA" id="ARBA00022989"/>
    </source>
</evidence>
<comment type="subcellular location">
    <subcellularLocation>
        <location evidence="1">Cell inner membrane</location>
        <topology evidence="1">Multi-pass membrane protein</topology>
    </subcellularLocation>
    <subcellularLocation>
        <location evidence="10">Cell membrane</location>
        <topology evidence="10">Multi-pass membrane protein</topology>
    </subcellularLocation>
</comment>
<keyword evidence="5" id="KW-0997">Cell inner membrane</keyword>
<dbReference type="PANTHER" id="PTHR30413:SF8">
    <property type="entry name" value="TRANSPORT PERMEASE PROTEIN"/>
    <property type="match status" value="1"/>
</dbReference>
<feature type="transmembrane region" description="Helical" evidence="10">
    <location>
        <begin position="257"/>
        <end position="276"/>
    </location>
</feature>
<feature type="transmembrane region" description="Helical" evidence="10">
    <location>
        <begin position="77"/>
        <end position="95"/>
    </location>
</feature>
<dbReference type="Pfam" id="PF01061">
    <property type="entry name" value="ABC2_membrane"/>
    <property type="match status" value="1"/>
</dbReference>
<keyword evidence="13" id="KW-1185">Reference proteome</keyword>
<name>A0A1H4MWC4_9MICC</name>
<protein>
    <recommendedName>
        <fullName evidence="10">Transport permease protein</fullName>
    </recommendedName>
</protein>
<evidence type="ECO:0000256" key="5">
    <source>
        <dbReference type="ARBA" id="ARBA00022519"/>
    </source>
</evidence>
<feature type="transmembrane region" description="Helical" evidence="10">
    <location>
        <begin position="124"/>
        <end position="147"/>
    </location>
</feature>
<feature type="transmembrane region" description="Helical" evidence="10">
    <location>
        <begin position="54"/>
        <end position="70"/>
    </location>
</feature>
<dbReference type="AlphaFoldDB" id="A0A1H4MWC4"/>
<keyword evidence="6 10" id="KW-0812">Transmembrane</keyword>
<proteinExistence type="inferred from homology"/>
<comment type="similarity">
    <text evidence="2 10">Belongs to the ABC-2 integral membrane protein family.</text>
</comment>
<evidence type="ECO:0000313" key="12">
    <source>
        <dbReference type="EMBL" id="SEB87319.1"/>
    </source>
</evidence>
<evidence type="ECO:0000256" key="1">
    <source>
        <dbReference type="ARBA" id="ARBA00004429"/>
    </source>
</evidence>
<keyword evidence="9" id="KW-0046">Antibiotic resistance</keyword>
<gene>
    <name evidence="12" type="ORF">SAMN04489745_1475</name>
</gene>
<evidence type="ECO:0000256" key="4">
    <source>
        <dbReference type="ARBA" id="ARBA00022475"/>
    </source>
</evidence>
<dbReference type="EMBL" id="FNSN01000003">
    <property type="protein sequence ID" value="SEB87319.1"/>
    <property type="molecule type" value="Genomic_DNA"/>
</dbReference>
<keyword evidence="4 10" id="KW-1003">Cell membrane</keyword>
<dbReference type="GO" id="GO:0043190">
    <property type="term" value="C:ATP-binding cassette (ABC) transporter complex"/>
    <property type="evidence" value="ECO:0007669"/>
    <property type="project" value="InterPro"/>
</dbReference>
<dbReference type="Proteomes" id="UP000182652">
    <property type="component" value="Unassembled WGS sequence"/>
</dbReference>
<evidence type="ECO:0000256" key="9">
    <source>
        <dbReference type="ARBA" id="ARBA00023251"/>
    </source>
</evidence>
<dbReference type="GO" id="GO:0140359">
    <property type="term" value="F:ABC-type transporter activity"/>
    <property type="evidence" value="ECO:0007669"/>
    <property type="project" value="InterPro"/>
</dbReference>
<accession>A0A1H4MWC4</accession>
<evidence type="ECO:0000256" key="6">
    <source>
        <dbReference type="ARBA" id="ARBA00022692"/>
    </source>
</evidence>
<keyword evidence="8 10" id="KW-0472">Membrane</keyword>
<organism evidence="12 13">
    <name type="scientific">Arthrobacter woluwensis</name>
    <dbReference type="NCBI Taxonomy" id="156980"/>
    <lineage>
        <taxon>Bacteria</taxon>
        <taxon>Bacillati</taxon>
        <taxon>Actinomycetota</taxon>
        <taxon>Actinomycetes</taxon>
        <taxon>Micrococcales</taxon>
        <taxon>Micrococcaceae</taxon>
        <taxon>Arthrobacter</taxon>
    </lineage>
</organism>
<evidence type="ECO:0000259" key="11">
    <source>
        <dbReference type="PROSITE" id="PS51012"/>
    </source>
</evidence>
<sequence length="287" mass="32193">MTQAETGLVQPGLGRGLRDVFRERYLLKLLVGKELKIRYRGSILGLLWSYVKPGVQFAVFYVALGIFLGLEKGLHNYAVYLFSGIVLVNFFSESLSNASRSIVSNSGLIKKIYLPRELFPVSSVWVSGVHFVPQLAVLLIACFATGWKPDWHSAIAMVGGFLVVAMFAIGLGLFFSAVNVFFRDVENIVDLFLMVATWASPVMYQWTMVRNAFGSTWYTVYQCNPLTIAVELFHYAFWMPTTDGRAPAAPDHLLSLWLPVGLVVSALVMLLGQWTFRKLESRFAQEL</sequence>